<organism evidence="2 3">
    <name type="scientific">Rhodococcus rhodochrous</name>
    <dbReference type="NCBI Taxonomy" id="1829"/>
    <lineage>
        <taxon>Bacteria</taxon>
        <taxon>Bacillati</taxon>
        <taxon>Actinomycetota</taxon>
        <taxon>Actinomycetes</taxon>
        <taxon>Mycobacteriales</taxon>
        <taxon>Nocardiaceae</taxon>
        <taxon>Rhodococcus</taxon>
    </lineage>
</organism>
<gene>
    <name evidence="2" type="ORF">LQ384_25245</name>
</gene>
<evidence type="ECO:0000313" key="3">
    <source>
        <dbReference type="Proteomes" id="UP001198630"/>
    </source>
</evidence>
<dbReference type="RefSeq" id="WP_230792465.1">
    <property type="nucleotide sequence ID" value="NZ_JAJNCO010000021.1"/>
</dbReference>
<evidence type="ECO:0008006" key="4">
    <source>
        <dbReference type="Google" id="ProtNLM"/>
    </source>
</evidence>
<dbReference type="Proteomes" id="UP001198630">
    <property type="component" value="Unassembled WGS sequence"/>
</dbReference>
<accession>A0AAW4XP20</accession>
<dbReference type="PROSITE" id="PS51257">
    <property type="entry name" value="PROKAR_LIPOPROTEIN"/>
    <property type="match status" value="1"/>
</dbReference>
<evidence type="ECO:0000313" key="2">
    <source>
        <dbReference type="EMBL" id="MCD2114420.1"/>
    </source>
</evidence>
<feature type="signal peptide" evidence="1">
    <location>
        <begin position="1"/>
        <end position="19"/>
    </location>
</feature>
<reference evidence="2" key="1">
    <citation type="submission" date="2021-11" db="EMBL/GenBank/DDBJ databases">
        <title>Development of a sustainable strategy for remediation of hydrocarbon-contaminated territories based on the waste exchange concept.</title>
        <authorList>
            <person name="Elkin A."/>
        </authorList>
    </citation>
    <scope>NUCLEOTIDE SEQUENCE</scope>
    <source>
        <strain evidence="2">IEGM 757</strain>
    </source>
</reference>
<feature type="chain" id="PRO_5043588124" description="Lipoprotein" evidence="1">
    <location>
        <begin position="20"/>
        <end position="224"/>
    </location>
</feature>
<protein>
    <recommendedName>
        <fullName evidence="4">Lipoprotein</fullName>
    </recommendedName>
</protein>
<proteinExistence type="predicted"/>
<dbReference type="EMBL" id="JAJNCO010000021">
    <property type="protein sequence ID" value="MCD2114420.1"/>
    <property type="molecule type" value="Genomic_DNA"/>
</dbReference>
<sequence>MYRALLKKTGIVGLLLVLAACGGSDEEPKEAVSRDSLLLTAEDLPGGAHTARFTEPEQLVLSLKLDTPSDVGLPIDITYEPVECGEQSSYADEARLTLSNVDTTSMMGAYLDNERSYLALVSDVPLDIGRVADAHTGSCSTYRMGSRTITTSRLDLPPAIATEDAVILYEVSDPDNPEWSNDEVFYGYASVDGYTVAVLGMDGKEFEQEFTEFFTNAVLKVRDR</sequence>
<dbReference type="AlphaFoldDB" id="A0AAW4XP20"/>
<keyword evidence="1" id="KW-0732">Signal</keyword>
<comment type="caution">
    <text evidence="2">The sequence shown here is derived from an EMBL/GenBank/DDBJ whole genome shotgun (WGS) entry which is preliminary data.</text>
</comment>
<evidence type="ECO:0000256" key="1">
    <source>
        <dbReference type="SAM" id="SignalP"/>
    </source>
</evidence>
<name>A0AAW4XP20_RHORH</name>